<organism evidence="1 2">
    <name type="scientific">Acaulospora colombiana</name>
    <dbReference type="NCBI Taxonomy" id="27376"/>
    <lineage>
        <taxon>Eukaryota</taxon>
        <taxon>Fungi</taxon>
        <taxon>Fungi incertae sedis</taxon>
        <taxon>Mucoromycota</taxon>
        <taxon>Glomeromycotina</taxon>
        <taxon>Glomeromycetes</taxon>
        <taxon>Diversisporales</taxon>
        <taxon>Acaulosporaceae</taxon>
        <taxon>Acaulospora</taxon>
    </lineage>
</organism>
<feature type="non-terminal residue" evidence="1">
    <location>
        <position position="294"/>
    </location>
</feature>
<gene>
    <name evidence="1" type="ORF">ACOLOM_LOCUS11768</name>
</gene>
<name>A0ACA9Q148_9GLOM</name>
<dbReference type="Proteomes" id="UP000789525">
    <property type="component" value="Unassembled WGS sequence"/>
</dbReference>
<proteinExistence type="predicted"/>
<evidence type="ECO:0000313" key="1">
    <source>
        <dbReference type="EMBL" id="CAG8733299.1"/>
    </source>
</evidence>
<comment type="caution">
    <text evidence="1">The sequence shown here is derived from an EMBL/GenBank/DDBJ whole genome shotgun (WGS) entry which is preliminary data.</text>
</comment>
<reference evidence="1" key="1">
    <citation type="submission" date="2021-06" db="EMBL/GenBank/DDBJ databases">
        <authorList>
            <person name="Kallberg Y."/>
            <person name="Tangrot J."/>
            <person name="Rosling A."/>
        </authorList>
    </citation>
    <scope>NUCLEOTIDE SEQUENCE</scope>
    <source>
        <strain evidence="1">CL356</strain>
    </source>
</reference>
<keyword evidence="2" id="KW-1185">Reference proteome</keyword>
<protein>
    <submittedName>
        <fullName evidence="1">3998_t:CDS:1</fullName>
    </submittedName>
</protein>
<feature type="non-terminal residue" evidence="1">
    <location>
        <position position="1"/>
    </location>
</feature>
<dbReference type="EMBL" id="CAJVPT010043920">
    <property type="protein sequence ID" value="CAG8733299.1"/>
    <property type="molecule type" value="Genomic_DNA"/>
</dbReference>
<evidence type="ECO:0000313" key="2">
    <source>
        <dbReference type="Proteomes" id="UP000789525"/>
    </source>
</evidence>
<accession>A0ACA9Q148</accession>
<sequence length="294" mass="33152">AFTPPYTQKTLNERKSYWEKAKKLSQGNMVCLLWPNEDIHRGGKSVNVTKYTIYFGTIARRDDKMLSEEKDVAKININFINLSIYSVAMRDISNRNANGKMNRHCFMVESTDLLFESYKNILKTLQESQPESLPFGKYLAPRIDGDVSDVVANVDPPIYSIAPGFRFDLSILIDDKSMELRLDTGDAQSKNEAIECLEKHSKLDKTQCNALFSLMRELPRSWHLLNDLYATIAQALVSALSREIALIEGPPGTGKSYIGVQICASFSSDSLRKSIKLLMLIRKAPSISSLSKRN</sequence>